<dbReference type="AlphaFoldDB" id="A0A2T2NGA1"/>
<sequence>MTLREHYIVRFYLPLGRDKIYPEYAEIKESELQEGGVLHCLVGQDGIVTPQDMPAFNEMVNKISMLCEMVKVNYRALNYIVTRHEELIQKRWRNKTTRGRREFILKHWPEFPRFHRAEERLIEDSYKGSMFNRYLLPYMNVEDLEIADSFLTLLKSRGRNDPGLFSMTECVFSFLDYAQPIGILDRYGARIVLDETTSANGYGFVRFLDDHNDTLGHRFDFSPKRGICILIIQIKLLEILVEFSEGLLHDIPDEKLASAQPKPEPVDSELFLEGVVKSFSDRARILPYEFHVSQGLTRLAKYVSAMLNNAKDHLWALREDPGYFHDSLMEQLEHRWGSTFNKYPYMPITGDLARLGMRLSDMVLEAHYIMILWQELYSLTQRLHESQQQQNKESGQETWVQLIVYLRYSLSVLAHYSTESYAGAPKLRNNFEGRKPNDPIPHRPILSGNNVALDELLIHLINLQTSHKHPYDPGNVSFFTLDYIDTILRSNPDIHDRVTPRISSFLCQSSVVAEFLQHCDLMRIPALLDAHSTLRDPTVVKEQFQSMEKQWNCWKLFVTKSIRNKKMYTLGDPRDGKFQYPVQSVRNQDVVDTLRRAESKLDKFWNHIDTCLSKNLAEHPYMPQHEVMRDFLQNGGEMRRTPPWVEPTRGVTTKSPFLHEPYSKIFHDTSKDITGSFDKMSVQEKNKKKTRGTAAPVSTRIQELGGPDFPDGKNKFKLKSRELKVFRALFRLPSTKDQAPRGIAWHEFTRAMSAIGFRVSNLQGSAWAFSPSKDMVATHSVQFHKPHPGNEIPYYKAMRYGRRLNRLYGWDVDTFALA</sequence>
<evidence type="ECO:0000313" key="1">
    <source>
        <dbReference type="EMBL" id="PSN64457.1"/>
    </source>
</evidence>
<dbReference type="PANTHER" id="PTHR40788:SF2">
    <property type="entry name" value="CLR5 DOMAIN-CONTAINING PROTEIN"/>
    <property type="match status" value="1"/>
</dbReference>
<name>A0A2T2NGA1_CORCC</name>
<dbReference type="Proteomes" id="UP000240883">
    <property type="component" value="Unassembled WGS sequence"/>
</dbReference>
<dbReference type="PANTHER" id="PTHR40788">
    <property type="entry name" value="CLR5 DOMAIN-CONTAINING PROTEIN-RELATED"/>
    <property type="match status" value="1"/>
</dbReference>
<accession>A0A2T2NGA1</accession>
<dbReference type="OrthoDB" id="2922289at2759"/>
<organism evidence="1 2">
    <name type="scientific">Corynespora cassiicola Philippines</name>
    <dbReference type="NCBI Taxonomy" id="1448308"/>
    <lineage>
        <taxon>Eukaryota</taxon>
        <taxon>Fungi</taxon>
        <taxon>Dikarya</taxon>
        <taxon>Ascomycota</taxon>
        <taxon>Pezizomycotina</taxon>
        <taxon>Dothideomycetes</taxon>
        <taxon>Pleosporomycetidae</taxon>
        <taxon>Pleosporales</taxon>
        <taxon>Corynesporascaceae</taxon>
        <taxon>Corynespora</taxon>
    </lineage>
</organism>
<dbReference type="STRING" id="1448308.A0A2T2NGA1"/>
<proteinExistence type="predicted"/>
<keyword evidence="2" id="KW-1185">Reference proteome</keyword>
<protein>
    <submittedName>
        <fullName evidence="1">Uncharacterized protein</fullName>
    </submittedName>
</protein>
<reference evidence="1 2" key="1">
    <citation type="journal article" date="2018" name="Front. Microbiol.">
        <title>Genome-Wide Analysis of Corynespora cassiicola Leaf Fall Disease Putative Effectors.</title>
        <authorList>
            <person name="Lopez D."/>
            <person name="Ribeiro S."/>
            <person name="Label P."/>
            <person name="Fumanal B."/>
            <person name="Venisse J.S."/>
            <person name="Kohler A."/>
            <person name="de Oliveira R.R."/>
            <person name="Labutti K."/>
            <person name="Lipzen A."/>
            <person name="Lail K."/>
            <person name="Bauer D."/>
            <person name="Ohm R.A."/>
            <person name="Barry K.W."/>
            <person name="Spatafora J."/>
            <person name="Grigoriev I.V."/>
            <person name="Martin F.M."/>
            <person name="Pujade-Renaud V."/>
        </authorList>
    </citation>
    <scope>NUCLEOTIDE SEQUENCE [LARGE SCALE GENOMIC DNA]</scope>
    <source>
        <strain evidence="1 2">Philippines</strain>
    </source>
</reference>
<gene>
    <name evidence="1" type="ORF">BS50DRAFT_678560</name>
</gene>
<evidence type="ECO:0000313" key="2">
    <source>
        <dbReference type="Proteomes" id="UP000240883"/>
    </source>
</evidence>
<dbReference type="EMBL" id="KZ678138">
    <property type="protein sequence ID" value="PSN64457.1"/>
    <property type="molecule type" value="Genomic_DNA"/>
</dbReference>